<keyword evidence="10" id="KW-0645">Protease</keyword>
<evidence type="ECO:0000256" key="7">
    <source>
        <dbReference type="ARBA" id="ARBA00023211"/>
    </source>
</evidence>
<evidence type="ECO:0000256" key="2">
    <source>
        <dbReference type="ARBA" id="ARBA00001936"/>
    </source>
</evidence>
<dbReference type="EC" id="3.4.11.9" evidence="4"/>
<feature type="chain" id="PRO_5046643714" description="Xaa-Pro aminopeptidase" evidence="8">
    <location>
        <begin position="19"/>
        <end position="490"/>
    </location>
</feature>
<evidence type="ECO:0000313" key="11">
    <source>
        <dbReference type="Proteomes" id="UP001062165"/>
    </source>
</evidence>
<keyword evidence="8" id="KW-0732">Signal</keyword>
<accession>A0ABY6D2T6</accession>
<evidence type="ECO:0000256" key="4">
    <source>
        <dbReference type="ARBA" id="ARBA00012574"/>
    </source>
</evidence>
<comment type="similarity">
    <text evidence="3">Belongs to the peptidase M24B family.</text>
</comment>
<feature type="signal peptide" evidence="8">
    <location>
        <begin position="1"/>
        <end position="18"/>
    </location>
</feature>
<dbReference type="SUPFAM" id="SSF53092">
    <property type="entry name" value="Creatinase/prolidase N-terminal domain"/>
    <property type="match status" value="1"/>
</dbReference>
<dbReference type="InterPro" id="IPR029149">
    <property type="entry name" value="Creatin/AminoP/Spt16_N"/>
</dbReference>
<reference evidence="10" key="1">
    <citation type="submission" date="2022-10" db="EMBL/GenBank/DDBJ databases">
        <title>Comparative genomics and taxonomic characterization of three novel marine species of genus Reichenbachiella exhibiting antioxidant and polysaccharide degradation activities.</title>
        <authorList>
            <person name="Muhammad N."/>
            <person name="Lee Y.-J."/>
            <person name="Ko J."/>
            <person name="Kim S.-G."/>
        </authorList>
    </citation>
    <scope>NUCLEOTIDE SEQUENCE</scope>
    <source>
        <strain evidence="10">Wsw4-B4</strain>
    </source>
</reference>
<evidence type="ECO:0000256" key="1">
    <source>
        <dbReference type="ARBA" id="ARBA00001424"/>
    </source>
</evidence>
<dbReference type="InterPro" id="IPR036005">
    <property type="entry name" value="Creatinase/aminopeptidase-like"/>
</dbReference>
<keyword evidence="11" id="KW-1185">Reference proteome</keyword>
<sequence>MNKILILLLSIIPMFSQAQNDQRRNDYLDSDFHKAKRAQLRESMPANSVAIFFANAVRNRANDVDYLYHQDPNFYYLTGHREPHSVLLIFKDKQKVSRETFDEIIFVRAHDALKEMYDGPRLGKDGADEKLNISVAFENPSFKDFTIDFSKFDKVMFYDFKNDVRDTKEEGDLFDLIEQFKQKVGYQQGELAIEPQKNNLDIVGLDSLMRQLRGIKTKEELDLIRKAVNISAIGQAEVMKAMKPGMSEAEIQGIHEFVFKKYGAEYEGYPSIVGAGNHGCILHYIDNYKPAIEGGELILMDLGAEYHGYTADVTRTIPVNGKFTKEQKQIYDLVYKAQQAAADTCKAGVSFKTLYETTANIVNNGLVELGLYEDTSNESIINPATGRNRYYPHGCCHHIGLDVHDKGYYDELQENMTITIEPGIYITSGSPTDQKWWDIPVRIEDDYLITKDGCELLSNKAPRKSDEIEKLMKESSIFTDYQLPELKSEK</sequence>
<gene>
    <name evidence="10" type="ORF">N7E81_05090</name>
</gene>
<dbReference type="InterPro" id="IPR052433">
    <property type="entry name" value="X-Pro_dipept-like"/>
</dbReference>
<evidence type="ECO:0000256" key="5">
    <source>
        <dbReference type="ARBA" id="ARBA00022723"/>
    </source>
</evidence>
<organism evidence="10 11">
    <name type="scientific">Reichenbachiella carrageenanivorans</name>
    <dbReference type="NCBI Taxonomy" id="2979869"/>
    <lineage>
        <taxon>Bacteria</taxon>
        <taxon>Pseudomonadati</taxon>
        <taxon>Bacteroidota</taxon>
        <taxon>Cytophagia</taxon>
        <taxon>Cytophagales</taxon>
        <taxon>Reichenbachiellaceae</taxon>
        <taxon>Reichenbachiella</taxon>
    </lineage>
</organism>
<dbReference type="GO" id="GO:0004177">
    <property type="term" value="F:aminopeptidase activity"/>
    <property type="evidence" value="ECO:0007669"/>
    <property type="project" value="UniProtKB-KW"/>
</dbReference>
<proteinExistence type="inferred from homology"/>
<dbReference type="PANTHER" id="PTHR43226">
    <property type="entry name" value="XAA-PRO AMINOPEPTIDASE 3"/>
    <property type="match status" value="1"/>
</dbReference>
<keyword evidence="7" id="KW-0464">Manganese</keyword>
<dbReference type="InterPro" id="IPR000994">
    <property type="entry name" value="Pept_M24"/>
</dbReference>
<dbReference type="SUPFAM" id="SSF55920">
    <property type="entry name" value="Creatinase/aminopeptidase"/>
    <property type="match status" value="1"/>
</dbReference>
<comment type="cofactor">
    <cofactor evidence="2">
        <name>Mn(2+)</name>
        <dbReference type="ChEBI" id="CHEBI:29035"/>
    </cofactor>
</comment>
<dbReference type="Pfam" id="PF00557">
    <property type="entry name" value="Peptidase_M24"/>
    <property type="match status" value="1"/>
</dbReference>
<feature type="domain" description="Aminopeptidase P N-terminal" evidence="9">
    <location>
        <begin position="28"/>
        <end position="166"/>
    </location>
</feature>
<dbReference type="InterPro" id="IPR007865">
    <property type="entry name" value="Aminopep_P_N"/>
</dbReference>
<comment type="catalytic activity">
    <reaction evidence="1">
        <text>Release of any N-terminal amino acid, including proline, that is linked to proline, even from a dipeptide or tripeptide.</text>
        <dbReference type="EC" id="3.4.11.9"/>
    </reaction>
</comment>
<evidence type="ECO:0000256" key="6">
    <source>
        <dbReference type="ARBA" id="ARBA00022801"/>
    </source>
</evidence>
<dbReference type="Pfam" id="PF05195">
    <property type="entry name" value="AMP_N"/>
    <property type="match status" value="1"/>
</dbReference>
<keyword evidence="5" id="KW-0479">Metal-binding</keyword>
<dbReference type="Gene3D" id="3.40.350.10">
    <property type="entry name" value="Creatinase/prolidase N-terminal domain"/>
    <property type="match status" value="1"/>
</dbReference>
<evidence type="ECO:0000256" key="3">
    <source>
        <dbReference type="ARBA" id="ARBA00008766"/>
    </source>
</evidence>
<evidence type="ECO:0000313" key="10">
    <source>
        <dbReference type="EMBL" id="UXX80474.1"/>
    </source>
</evidence>
<name>A0ABY6D2T6_9BACT</name>
<dbReference type="EMBL" id="CP106735">
    <property type="protein sequence ID" value="UXX80474.1"/>
    <property type="molecule type" value="Genomic_DNA"/>
</dbReference>
<keyword evidence="10" id="KW-0031">Aminopeptidase</keyword>
<dbReference type="Gene3D" id="3.90.230.10">
    <property type="entry name" value="Creatinase/methionine aminopeptidase superfamily"/>
    <property type="match status" value="1"/>
</dbReference>
<keyword evidence="6" id="KW-0378">Hydrolase</keyword>
<evidence type="ECO:0000259" key="9">
    <source>
        <dbReference type="SMART" id="SM01011"/>
    </source>
</evidence>
<dbReference type="SMART" id="SM01011">
    <property type="entry name" value="AMP_N"/>
    <property type="match status" value="1"/>
</dbReference>
<dbReference type="CDD" id="cd01087">
    <property type="entry name" value="Prolidase"/>
    <property type="match status" value="1"/>
</dbReference>
<dbReference type="PANTHER" id="PTHR43226:SF4">
    <property type="entry name" value="XAA-PRO AMINOPEPTIDASE 3"/>
    <property type="match status" value="1"/>
</dbReference>
<evidence type="ECO:0000256" key="8">
    <source>
        <dbReference type="SAM" id="SignalP"/>
    </source>
</evidence>
<dbReference type="Proteomes" id="UP001062165">
    <property type="component" value="Chromosome"/>
</dbReference>
<protein>
    <recommendedName>
        <fullName evidence="4">Xaa-Pro aminopeptidase</fullName>
        <ecNumber evidence="4">3.4.11.9</ecNumber>
    </recommendedName>
</protein>
<dbReference type="RefSeq" id="WP_263052204.1">
    <property type="nucleotide sequence ID" value="NZ_CP106735.1"/>
</dbReference>